<feature type="domain" description="DJ-1/PfpI" evidence="1">
    <location>
        <begin position="1"/>
        <end position="157"/>
    </location>
</feature>
<evidence type="ECO:0000313" key="2">
    <source>
        <dbReference type="EMBL" id="MBB6558382.1"/>
    </source>
</evidence>
<reference evidence="2 3" key="1">
    <citation type="submission" date="2020-08" db="EMBL/GenBank/DDBJ databases">
        <title>Functional genomics of gut bacteria from endangered species of beetles.</title>
        <authorList>
            <person name="Carlos-Shanley C."/>
        </authorList>
    </citation>
    <scope>NUCLEOTIDE SEQUENCE [LARGE SCALE GENOMIC DNA]</scope>
    <source>
        <strain evidence="2 3">S00198</strain>
    </source>
</reference>
<dbReference type="SUPFAM" id="SSF52317">
    <property type="entry name" value="Class I glutamine amidotransferase-like"/>
    <property type="match status" value="1"/>
</dbReference>
<sequence>MLVFPDITAIDYVAPADLLVRIPGAQLHLVWKHTDPIRTELGWEFRPTASFDSCGTLDMVVVPGGPGIEALLSDEETLAFLSRQAQGAKWIVGICTGPLVLGAAGLLQGYRATCHWGSHALLSLVGATPVDERVVVDRNRITGAGMTSGIDCALQAIALASSAEVAQGVQLFAEYDPQPPFDTGAPHKAPPALVQAARTRLQPIVERRRALLAERAAA</sequence>
<dbReference type="Proteomes" id="UP000575083">
    <property type="component" value="Unassembled WGS sequence"/>
</dbReference>
<dbReference type="InterPro" id="IPR002818">
    <property type="entry name" value="DJ-1/PfpI"/>
</dbReference>
<dbReference type="GO" id="GO:0006355">
    <property type="term" value="P:regulation of DNA-templated transcription"/>
    <property type="evidence" value="ECO:0007669"/>
    <property type="project" value="TreeGrafter"/>
</dbReference>
<gene>
    <name evidence="2" type="ORF">HNP48_001046</name>
</gene>
<dbReference type="PANTHER" id="PTHR43130:SF2">
    <property type="entry name" value="DJ-1_PFPI DOMAIN-CONTAINING PROTEIN"/>
    <property type="match status" value="1"/>
</dbReference>
<dbReference type="Gene3D" id="3.40.50.880">
    <property type="match status" value="1"/>
</dbReference>
<accession>A0A7X0PB70</accession>
<comment type="caution">
    <text evidence="2">The sequence shown here is derived from an EMBL/GenBank/DDBJ whole genome shotgun (WGS) entry which is preliminary data.</text>
</comment>
<dbReference type="PANTHER" id="PTHR43130">
    <property type="entry name" value="ARAC-FAMILY TRANSCRIPTIONAL REGULATOR"/>
    <property type="match status" value="1"/>
</dbReference>
<keyword evidence="2" id="KW-0456">Lyase</keyword>
<dbReference type="CDD" id="cd03139">
    <property type="entry name" value="GATase1_PfpI_2"/>
    <property type="match status" value="1"/>
</dbReference>
<evidence type="ECO:0000259" key="1">
    <source>
        <dbReference type="Pfam" id="PF01965"/>
    </source>
</evidence>
<organism evidence="2 3">
    <name type="scientific">Acidovorax soli</name>
    <dbReference type="NCBI Taxonomy" id="592050"/>
    <lineage>
        <taxon>Bacteria</taxon>
        <taxon>Pseudomonadati</taxon>
        <taxon>Pseudomonadota</taxon>
        <taxon>Betaproteobacteria</taxon>
        <taxon>Burkholderiales</taxon>
        <taxon>Comamonadaceae</taxon>
        <taxon>Acidovorax</taxon>
    </lineage>
</organism>
<dbReference type="GO" id="GO:0050549">
    <property type="term" value="F:cyclohexyl-isocyanide hydratase activity"/>
    <property type="evidence" value="ECO:0007669"/>
    <property type="project" value="UniProtKB-EC"/>
</dbReference>
<protein>
    <submittedName>
        <fullName evidence="2">Cyclohexyl-isocyanide hydratase</fullName>
        <ecNumber evidence="2">4.2.1.103</ecNumber>
    </submittedName>
</protein>
<keyword evidence="3" id="KW-1185">Reference proteome</keyword>
<dbReference type="InterPro" id="IPR052158">
    <property type="entry name" value="INH-QAR"/>
</dbReference>
<dbReference type="EMBL" id="JACHLK010000002">
    <property type="protein sequence ID" value="MBB6558382.1"/>
    <property type="molecule type" value="Genomic_DNA"/>
</dbReference>
<dbReference type="InterPro" id="IPR029062">
    <property type="entry name" value="Class_I_gatase-like"/>
</dbReference>
<dbReference type="AlphaFoldDB" id="A0A7X0PB70"/>
<dbReference type="Pfam" id="PF01965">
    <property type="entry name" value="DJ-1_PfpI"/>
    <property type="match status" value="1"/>
</dbReference>
<dbReference type="EC" id="4.2.1.103" evidence="2"/>
<evidence type="ECO:0000313" key="3">
    <source>
        <dbReference type="Proteomes" id="UP000575083"/>
    </source>
</evidence>
<proteinExistence type="predicted"/>
<name>A0A7X0PB70_9BURK</name>
<dbReference type="RefSeq" id="WP_260420098.1">
    <property type="nucleotide sequence ID" value="NZ_JACHLK010000002.1"/>
</dbReference>